<keyword evidence="6 7" id="KW-0472">Membrane</keyword>
<dbReference type="PROSITE" id="PS50850">
    <property type="entry name" value="MFS"/>
    <property type="match status" value="1"/>
</dbReference>
<evidence type="ECO:0000256" key="5">
    <source>
        <dbReference type="ARBA" id="ARBA00022989"/>
    </source>
</evidence>
<evidence type="ECO:0000256" key="4">
    <source>
        <dbReference type="ARBA" id="ARBA00022692"/>
    </source>
</evidence>
<organism evidence="9 10">
    <name type="scientific">Amycolatopsis camponoti</name>
    <dbReference type="NCBI Taxonomy" id="2606593"/>
    <lineage>
        <taxon>Bacteria</taxon>
        <taxon>Bacillati</taxon>
        <taxon>Actinomycetota</taxon>
        <taxon>Actinomycetes</taxon>
        <taxon>Pseudonocardiales</taxon>
        <taxon>Pseudonocardiaceae</taxon>
        <taxon>Amycolatopsis</taxon>
    </lineage>
</organism>
<feature type="transmembrane region" description="Helical" evidence="7">
    <location>
        <begin position="401"/>
        <end position="422"/>
    </location>
</feature>
<dbReference type="InterPro" id="IPR036259">
    <property type="entry name" value="MFS_trans_sf"/>
</dbReference>
<keyword evidence="5 7" id="KW-1133">Transmembrane helix</keyword>
<sequence>MGVPVTQPYPRRWWALGALAVSLLTVGLDLTVLNVAVPTLAVDLGATTTQLQWFGNAYTLALAALLLPAGLLGDRFGPKKLLLGALALFGLASLGCAYAGSPGQLIAARVVLGVGAAFLIPLSLSLLNVLFPPEERAKALTTWVLATFVGIPLGPLLGGWLLDHFAWGSVFLINVPLTVVGLVAVLFLVPLTPGSGRGAIDFTGIALSAAGLVALTYGFVYAGEHGWADPATYGLLALGAAVLAVFCRLQTRTAAPLTDLGLLREPRFVWGAVLATMASFALMGLLFVLPQLFQAVQGADALETGVRLLPLIGGMLVSAKIAEKLVAAVGVRVVVTAGFSLLAAGMAWGSTTSPSDGYGGTVGWELVIGFGTGCTLPPLMTMAMGALTEGRSGAGSALIQVLRQVGGTIGVAVLGTVLNGVYRAGVAVDGLPAPVADAVRGSASGAVAVAGKLHRSALADSARLAFTDGMAATLWVCAGLAVAGALLAVLFLPGRTAPGTQPRESEHDVVAI</sequence>
<feature type="transmembrane region" description="Helical" evidence="7">
    <location>
        <begin position="53"/>
        <end position="72"/>
    </location>
</feature>
<feature type="transmembrane region" description="Helical" evidence="7">
    <location>
        <begin position="305"/>
        <end position="322"/>
    </location>
</feature>
<keyword evidence="3" id="KW-1003">Cell membrane</keyword>
<feature type="transmembrane region" description="Helical" evidence="7">
    <location>
        <begin position="268"/>
        <end position="293"/>
    </location>
</feature>
<dbReference type="EMBL" id="CABVGP010000003">
    <property type="protein sequence ID" value="VVJ22954.1"/>
    <property type="molecule type" value="Genomic_DNA"/>
</dbReference>
<dbReference type="GO" id="GO:0022857">
    <property type="term" value="F:transmembrane transporter activity"/>
    <property type="evidence" value="ECO:0007669"/>
    <property type="project" value="InterPro"/>
</dbReference>
<comment type="subcellular location">
    <subcellularLocation>
        <location evidence="1">Cell membrane</location>
        <topology evidence="1">Multi-pass membrane protein</topology>
    </subcellularLocation>
</comment>
<feature type="transmembrane region" description="Helical" evidence="7">
    <location>
        <begin position="361"/>
        <end position="380"/>
    </location>
</feature>
<dbReference type="InterPro" id="IPR020846">
    <property type="entry name" value="MFS_dom"/>
</dbReference>
<reference evidence="9 10" key="1">
    <citation type="submission" date="2019-09" db="EMBL/GenBank/DDBJ databases">
        <authorList>
            <person name="Leyn A S."/>
        </authorList>
    </citation>
    <scope>NUCLEOTIDE SEQUENCE [LARGE SCALE GENOMIC DNA]</scope>
    <source>
        <strain evidence="9">AA231_1</strain>
    </source>
</reference>
<feature type="transmembrane region" description="Helical" evidence="7">
    <location>
        <begin position="329"/>
        <end position="349"/>
    </location>
</feature>
<evidence type="ECO:0000256" key="6">
    <source>
        <dbReference type="ARBA" id="ARBA00023136"/>
    </source>
</evidence>
<keyword evidence="4 7" id="KW-0812">Transmembrane</keyword>
<evidence type="ECO:0000256" key="2">
    <source>
        <dbReference type="ARBA" id="ARBA00022448"/>
    </source>
</evidence>
<dbReference type="Proteomes" id="UP000399805">
    <property type="component" value="Unassembled WGS sequence"/>
</dbReference>
<evidence type="ECO:0000256" key="1">
    <source>
        <dbReference type="ARBA" id="ARBA00004651"/>
    </source>
</evidence>
<dbReference type="AlphaFoldDB" id="A0A6I8M248"/>
<dbReference type="PANTHER" id="PTHR42718">
    <property type="entry name" value="MAJOR FACILITATOR SUPERFAMILY MULTIDRUG TRANSPORTER MFSC"/>
    <property type="match status" value="1"/>
</dbReference>
<dbReference type="InterPro" id="IPR004638">
    <property type="entry name" value="EmrB-like"/>
</dbReference>
<feature type="transmembrane region" description="Helical" evidence="7">
    <location>
        <begin position="168"/>
        <end position="191"/>
    </location>
</feature>
<feature type="transmembrane region" description="Helical" evidence="7">
    <location>
        <begin position="198"/>
        <end position="219"/>
    </location>
</feature>
<feature type="domain" description="Major facilitator superfamily (MFS) profile" evidence="8">
    <location>
        <begin position="15"/>
        <end position="496"/>
    </location>
</feature>
<name>A0A6I8M248_9PSEU</name>
<dbReference type="Pfam" id="PF07690">
    <property type="entry name" value="MFS_1"/>
    <property type="match status" value="1"/>
</dbReference>
<feature type="transmembrane region" description="Helical" evidence="7">
    <location>
        <begin position="231"/>
        <end position="247"/>
    </location>
</feature>
<dbReference type="CDD" id="cd17321">
    <property type="entry name" value="MFS_MMR_MDR_like"/>
    <property type="match status" value="1"/>
</dbReference>
<feature type="transmembrane region" description="Helical" evidence="7">
    <location>
        <begin position="106"/>
        <end position="131"/>
    </location>
</feature>
<dbReference type="NCBIfam" id="TIGR00711">
    <property type="entry name" value="efflux_EmrB"/>
    <property type="match status" value="1"/>
</dbReference>
<evidence type="ECO:0000256" key="3">
    <source>
        <dbReference type="ARBA" id="ARBA00022475"/>
    </source>
</evidence>
<accession>A0A6I8M248</accession>
<protein>
    <submittedName>
        <fullName evidence="9">Transporter</fullName>
    </submittedName>
</protein>
<dbReference type="SUPFAM" id="SSF103473">
    <property type="entry name" value="MFS general substrate transporter"/>
    <property type="match status" value="1"/>
</dbReference>
<feature type="transmembrane region" description="Helical" evidence="7">
    <location>
        <begin position="143"/>
        <end position="162"/>
    </location>
</feature>
<dbReference type="InterPro" id="IPR011701">
    <property type="entry name" value="MFS"/>
</dbReference>
<proteinExistence type="predicted"/>
<evidence type="ECO:0000313" key="9">
    <source>
        <dbReference type="EMBL" id="VVJ22954.1"/>
    </source>
</evidence>
<dbReference type="GO" id="GO:0005886">
    <property type="term" value="C:plasma membrane"/>
    <property type="evidence" value="ECO:0007669"/>
    <property type="project" value="UniProtKB-SubCell"/>
</dbReference>
<evidence type="ECO:0000313" key="10">
    <source>
        <dbReference type="Proteomes" id="UP000399805"/>
    </source>
</evidence>
<keyword evidence="10" id="KW-1185">Reference proteome</keyword>
<keyword evidence="2" id="KW-0813">Transport</keyword>
<evidence type="ECO:0000256" key="7">
    <source>
        <dbReference type="SAM" id="Phobius"/>
    </source>
</evidence>
<feature type="transmembrane region" description="Helical" evidence="7">
    <location>
        <begin position="81"/>
        <end position="100"/>
    </location>
</feature>
<dbReference type="PANTHER" id="PTHR42718:SF42">
    <property type="entry name" value="EXPORT PROTEIN"/>
    <property type="match status" value="1"/>
</dbReference>
<dbReference type="Gene3D" id="1.20.1720.10">
    <property type="entry name" value="Multidrug resistance protein D"/>
    <property type="match status" value="2"/>
</dbReference>
<evidence type="ECO:0000259" key="8">
    <source>
        <dbReference type="PROSITE" id="PS50850"/>
    </source>
</evidence>
<feature type="transmembrane region" description="Helical" evidence="7">
    <location>
        <begin position="12"/>
        <end position="33"/>
    </location>
</feature>
<gene>
    <name evidence="9" type="ORF">AA23TX_07864</name>
</gene>
<feature type="transmembrane region" description="Helical" evidence="7">
    <location>
        <begin position="472"/>
        <end position="493"/>
    </location>
</feature>